<dbReference type="NCBIfam" id="TIGR00035">
    <property type="entry name" value="asp_race"/>
    <property type="match status" value="1"/>
</dbReference>
<dbReference type="Pfam" id="PF01177">
    <property type="entry name" value="Asp_Glu_race"/>
    <property type="match status" value="1"/>
</dbReference>
<comment type="caution">
    <text evidence="3">The sequence shown here is derived from an EMBL/GenBank/DDBJ whole genome shotgun (WGS) entry which is preliminary data.</text>
</comment>
<sequence length="245" mass="26920">MLEIVNKKFALGIIGGMGPLAGVHFQKLLIEAVNARKDQDHMPVICFTNPQIPDRTASLAVDGGVSYMAEIVRAGRVLEKAGASVLVMPCITAHARFSEIASMVHVPIVSLVAETERFIRSRTGIRNVLVLATDGAIRENIFEDSSSRCGVCLVMPSVADQREVMRSIYAVKKGEREKAITRMRELLRLLYAPGIDAVMLGCTELSLFFDELSDEYKDTLLFIDPMRITAQAIADRFSTMGVGDE</sequence>
<reference evidence="3 4" key="1">
    <citation type="journal article" date="2016" name="Nat. Commun.">
        <title>Thousands of microbial genomes shed light on interconnected biogeochemical processes in an aquifer system.</title>
        <authorList>
            <person name="Anantharaman K."/>
            <person name="Brown C.T."/>
            <person name="Hug L.A."/>
            <person name="Sharon I."/>
            <person name="Castelle C.J."/>
            <person name="Probst A.J."/>
            <person name="Thomas B.C."/>
            <person name="Singh A."/>
            <person name="Wilkins M.J."/>
            <person name="Karaoz U."/>
            <person name="Brodie E.L."/>
            <person name="Williams K.H."/>
            <person name="Hubbard S.S."/>
            <person name="Banfield J.F."/>
        </authorList>
    </citation>
    <scope>NUCLEOTIDE SEQUENCE [LARGE SCALE GENOMIC DNA]</scope>
</reference>
<dbReference type="STRING" id="1802114.A2719_02035"/>
<dbReference type="PANTHER" id="PTHR21198:SF7">
    <property type="entry name" value="ASPARTATE-GLUTAMATE RACEMASE FAMILY"/>
    <property type="match status" value="1"/>
</dbReference>
<keyword evidence="2" id="KW-0413">Isomerase</keyword>
<proteinExistence type="inferred from homology"/>
<evidence type="ECO:0000256" key="1">
    <source>
        <dbReference type="ARBA" id="ARBA00007847"/>
    </source>
</evidence>
<organism evidence="3 4">
    <name type="scientific">Candidatus Ryanbacteria bacterium RIFCSPHIGHO2_01_FULL_45_22</name>
    <dbReference type="NCBI Taxonomy" id="1802114"/>
    <lineage>
        <taxon>Bacteria</taxon>
        <taxon>Candidatus Ryaniibacteriota</taxon>
    </lineage>
</organism>
<dbReference type="Proteomes" id="UP000177480">
    <property type="component" value="Unassembled WGS sequence"/>
</dbReference>
<dbReference type="InterPro" id="IPR004380">
    <property type="entry name" value="Asp_race"/>
</dbReference>
<dbReference type="InterPro" id="IPR015942">
    <property type="entry name" value="Asp/Glu/hydantoin_racemase"/>
</dbReference>
<dbReference type="GO" id="GO:0047661">
    <property type="term" value="F:amino-acid racemase activity"/>
    <property type="evidence" value="ECO:0007669"/>
    <property type="project" value="InterPro"/>
</dbReference>
<dbReference type="Gene3D" id="3.40.50.1860">
    <property type="match status" value="2"/>
</dbReference>
<comment type="similarity">
    <text evidence="1">Belongs to the aspartate/glutamate racemases family.</text>
</comment>
<dbReference type="PANTHER" id="PTHR21198">
    <property type="entry name" value="GLUTAMATE RACEMASE"/>
    <property type="match status" value="1"/>
</dbReference>
<gene>
    <name evidence="3" type="ORF">A2719_02035</name>
</gene>
<evidence type="ECO:0000313" key="4">
    <source>
        <dbReference type="Proteomes" id="UP000177480"/>
    </source>
</evidence>
<dbReference type="AlphaFoldDB" id="A0A1G2FXH2"/>
<protein>
    <recommendedName>
        <fullName evidence="5">Aspartate racemase</fullName>
    </recommendedName>
</protein>
<dbReference type="InterPro" id="IPR001920">
    <property type="entry name" value="Asp/Glu_race"/>
</dbReference>
<evidence type="ECO:0000313" key="3">
    <source>
        <dbReference type="EMBL" id="OGZ42776.1"/>
    </source>
</evidence>
<accession>A0A1G2FXH2</accession>
<dbReference type="SUPFAM" id="SSF53681">
    <property type="entry name" value="Aspartate/glutamate racemase"/>
    <property type="match status" value="2"/>
</dbReference>
<evidence type="ECO:0008006" key="5">
    <source>
        <dbReference type="Google" id="ProtNLM"/>
    </source>
</evidence>
<dbReference type="EMBL" id="MHNK01000022">
    <property type="protein sequence ID" value="OGZ42776.1"/>
    <property type="molecule type" value="Genomic_DNA"/>
</dbReference>
<evidence type="ECO:0000256" key="2">
    <source>
        <dbReference type="ARBA" id="ARBA00023235"/>
    </source>
</evidence>
<name>A0A1G2FXH2_9BACT</name>